<comment type="similarity">
    <text evidence="1">Belongs to the 'phage' integrase family.</text>
</comment>
<organism evidence="7 8">
    <name type="scientific">Vibrio ezurae NBRC 102218</name>
    <dbReference type="NCBI Taxonomy" id="1219080"/>
    <lineage>
        <taxon>Bacteria</taxon>
        <taxon>Pseudomonadati</taxon>
        <taxon>Pseudomonadota</taxon>
        <taxon>Gammaproteobacteria</taxon>
        <taxon>Vibrionales</taxon>
        <taxon>Vibrionaceae</taxon>
        <taxon>Vibrio</taxon>
    </lineage>
</organism>
<dbReference type="Gene3D" id="1.10.443.10">
    <property type="entry name" value="Intergrase catalytic core"/>
    <property type="match status" value="1"/>
</dbReference>
<dbReference type="CDD" id="cd00801">
    <property type="entry name" value="INT_P4_C"/>
    <property type="match status" value="1"/>
</dbReference>
<name>U3B789_9VIBR</name>
<dbReference type="PROSITE" id="PS51898">
    <property type="entry name" value="TYR_RECOMBINASE"/>
    <property type="match status" value="1"/>
</dbReference>
<dbReference type="InterPro" id="IPR002104">
    <property type="entry name" value="Integrase_catalytic"/>
</dbReference>
<dbReference type="AlphaFoldDB" id="U3B789"/>
<accession>U3B789</accession>
<evidence type="ECO:0000313" key="8">
    <source>
        <dbReference type="Proteomes" id="UP000016562"/>
    </source>
</evidence>
<sequence length="434" mass="50179">MMLTSKQISSFKPKNNHYYKWDKTNERGMGRLGIHIIKSGTKVFKFRFFVNEKAVFIKIGTFPQVSLSIAREKAKLYSLMLDKGLDPKDEIEKQQRAKEEQQKAESQKATLKDLFDSHRDKKKAGEKRQADIDLEILEKEIYPYISPDTKAKDVTTEEIVCILRKIIDRGATTKSNKVRSILHAAFNYGLKHDNDPAKKSTVGKFDLSHNPVTAIPKQTEAEKVGNHFLEPEELFKLLYELEHRTHDLKMHQNARNIMRLCFYLGGQRPNEVCSIKWSDINHQEMTVTLPGKITKNKRDLVIALTKSSYNLLTKNQNTSQSEYVFPKTTDPSAPTPLNTISQAVGRYRERSGLRTFTARDFRRTFKTLTGHLGISKELRDRIQGHAMNDVSSKHYDRYDYLSEKREAMTLWCEYLDNGISKYKANAKQLIKHSN</sequence>
<evidence type="ECO:0000256" key="4">
    <source>
        <dbReference type="ARBA" id="ARBA00023172"/>
    </source>
</evidence>
<keyword evidence="8" id="KW-1185">Reference proteome</keyword>
<dbReference type="SUPFAM" id="SSF56349">
    <property type="entry name" value="DNA breaking-rejoining enzymes"/>
    <property type="match status" value="1"/>
</dbReference>
<evidence type="ECO:0000256" key="1">
    <source>
        <dbReference type="ARBA" id="ARBA00008857"/>
    </source>
</evidence>
<feature type="region of interest" description="Disordered" evidence="5">
    <location>
        <begin position="94"/>
        <end position="126"/>
    </location>
</feature>
<dbReference type="RefSeq" id="WP_021714984.1">
    <property type="nucleotide sequence ID" value="NZ_BATM01000055.1"/>
</dbReference>
<dbReference type="GO" id="GO:0003677">
    <property type="term" value="F:DNA binding"/>
    <property type="evidence" value="ECO:0007669"/>
    <property type="project" value="UniProtKB-KW"/>
</dbReference>
<dbReference type="Gene3D" id="3.30.160.390">
    <property type="entry name" value="Integrase, DNA-binding domain"/>
    <property type="match status" value="1"/>
</dbReference>
<dbReference type="PANTHER" id="PTHR30629">
    <property type="entry name" value="PROPHAGE INTEGRASE"/>
    <property type="match status" value="1"/>
</dbReference>
<dbReference type="eggNOG" id="COG0582">
    <property type="taxonomic scope" value="Bacteria"/>
</dbReference>
<dbReference type="STRING" id="1219080.VEZ01S_55_00030"/>
<reference evidence="7 8" key="1">
    <citation type="submission" date="2013-09" db="EMBL/GenBank/DDBJ databases">
        <title>Whole genome shotgun sequence of Vibrio ezurae NBRC 102218.</title>
        <authorList>
            <person name="Yoshida I."/>
            <person name="Hosoyama A."/>
            <person name="Numata M."/>
            <person name="Hashimoto M."/>
            <person name="Hosoyama Y."/>
            <person name="Tsuchikane K."/>
            <person name="Noguchi M."/>
            <person name="Hirakata S."/>
            <person name="Ichikawa N."/>
            <person name="Ohji S."/>
            <person name="Yamazoe A."/>
            <person name="Fujita N."/>
        </authorList>
    </citation>
    <scope>NUCLEOTIDE SEQUENCE [LARGE SCALE GENOMIC DNA]</scope>
    <source>
        <strain evidence="7 8">NBRC 102218</strain>
    </source>
</reference>
<dbReference type="InterPro" id="IPR053876">
    <property type="entry name" value="Phage_int_M"/>
</dbReference>
<dbReference type="InterPro" id="IPR011010">
    <property type="entry name" value="DNA_brk_join_enz"/>
</dbReference>
<protein>
    <submittedName>
        <fullName evidence="7">Putative integrase</fullName>
    </submittedName>
</protein>
<dbReference type="GO" id="GO:0015074">
    <property type="term" value="P:DNA integration"/>
    <property type="evidence" value="ECO:0007669"/>
    <property type="project" value="UniProtKB-KW"/>
</dbReference>
<comment type="caution">
    <text evidence="7">The sequence shown here is derived from an EMBL/GenBank/DDBJ whole genome shotgun (WGS) entry which is preliminary data.</text>
</comment>
<feature type="compositionally biased region" description="Basic and acidic residues" evidence="5">
    <location>
        <begin position="94"/>
        <end position="119"/>
    </location>
</feature>
<dbReference type="PANTHER" id="PTHR30629:SF2">
    <property type="entry name" value="PROPHAGE INTEGRASE INTS-RELATED"/>
    <property type="match status" value="1"/>
</dbReference>
<dbReference type="InterPro" id="IPR010998">
    <property type="entry name" value="Integrase_recombinase_N"/>
</dbReference>
<keyword evidence="3" id="KW-0238">DNA-binding</keyword>
<evidence type="ECO:0000256" key="3">
    <source>
        <dbReference type="ARBA" id="ARBA00023125"/>
    </source>
</evidence>
<keyword evidence="2" id="KW-0229">DNA integration</keyword>
<evidence type="ECO:0000256" key="2">
    <source>
        <dbReference type="ARBA" id="ARBA00022908"/>
    </source>
</evidence>
<dbReference type="OrthoDB" id="9795573at2"/>
<keyword evidence="4" id="KW-0233">DNA recombination</keyword>
<dbReference type="Pfam" id="PF13356">
    <property type="entry name" value="Arm-DNA-bind_3"/>
    <property type="match status" value="1"/>
</dbReference>
<dbReference type="Pfam" id="PF22022">
    <property type="entry name" value="Phage_int_M"/>
    <property type="match status" value="1"/>
</dbReference>
<evidence type="ECO:0000259" key="6">
    <source>
        <dbReference type="PROSITE" id="PS51898"/>
    </source>
</evidence>
<dbReference type="InterPro" id="IPR025166">
    <property type="entry name" value="Integrase_DNA_bind_dom"/>
</dbReference>
<proteinExistence type="inferred from homology"/>
<dbReference type="Proteomes" id="UP000016562">
    <property type="component" value="Unassembled WGS sequence"/>
</dbReference>
<dbReference type="InterPro" id="IPR050808">
    <property type="entry name" value="Phage_Integrase"/>
</dbReference>
<dbReference type="InterPro" id="IPR038488">
    <property type="entry name" value="Integrase_DNA-bd_sf"/>
</dbReference>
<evidence type="ECO:0000313" key="7">
    <source>
        <dbReference type="EMBL" id="GAD81287.1"/>
    </source>
</evidence>
<dbReference type="Pfam" id="PF00589">
    <property type="entry name" value="Phage_integrase"/>
    <property type="match status" value="1"/>
</dbReference>
<dbReference type="InterPro" id="IPR013762">
    <property type="entry name" value="Integrase-like_cat_sf"/>
</dbReference>
<gene>
    <name evidence="7" type="ORF">VEZ01S_55_00030</name>
</gene>
<dbReference type="EMBL" id="BATM01000055">
    <property type="protein sequence ID" value="GAD81287.1"/>
    <property type="molecule type" value="Genomic_DNA"/>
</dbReference>
<evidence type="ECO:0000256" key="5">
    <source>
        <dbReference type="SAM" id="MobiDB-lite"/>
    </source>
</evidence>
<dbReference type="GO" id="GO:0006310">
    <property type="term" value="P:DNA recombination"/>
    <property type="evidence" value="ECO:0007669"/>
    <property type="project" value="UniProtKB-KW"/>
</dbReference>
<feature type="domain" description="Tyr recombinase" evidence="6">
    <location>
        <begin position="224"/>
        <end position="408"/>
    </location>
</feature>
<dbReference type="Gene3D" id="1.10.150.130">
    <property type="match status" value="1"/>
</dbReference>